<feature type="region of interest" description="Disordered" evidence="1">
    <location>
        <begin position="114"/>
        <end position="138"/>
    </location>
</feature>
<dbReference type="EMBL" id="JACHOB010000012">
    <property type="protein sequence ID" value="MBB4660413.1"/>
    <property type="molecule type" value="Genomic_DNA"/>
</dbReference>
<accession>A0A840I832</accession>
<keyword evidence="4" id="KW-1185">Reference proteome</keyword>
<dbReference type="InterPro" id="IPR018247">
    <property type="entry name" value="EF_Hand_1_Ca_BS"/>
</dbReference>
<gene>
    <name evidence="3" type="ORF">GGQ59_002965</name>
</gene>
<dbReference type="Pfam" id="PF13202">
    <property type="entry name" value="EF-hand_5"/>
    <property type="match status" value="2"/>
</dbReference>
<name>A0A840I832_9PROT</name>
<dbReference type="Proteomes" id="UP000563524">
    <property type="component" value="Unassembled WGS sequence"/>
</dbReference>
<organism evidence="3 4">
    <name type="scientific">Parvularcula dongshanensis</name>
    <dbReference type="NCBI Taxonomy" id="1173995"/>
    <lineage>
        <taxon>Bacteria</taxon>
        <taxon>Pseudomonadati</taxon>
        <taxon>Pseudomonadota</taxon>
        <taxon>Alphaproteobacteria</taxon>
        <taxon>Parvularculales</taxon>
        <taxon>Parvularculaceae</taxon>
        <taxon>Parvularcula</taxon>
    </lineage>
</organism>
<protein>
    <recommendedName>
        <fullName evidence="2">EF-hand domain-containing protein</fullName>
    </recommendedName>
</protein>
<evidence type="ECO:0000313" key="3">
    <source>
        <dbReference type="EMBL" id="MBB4660413.1"/>
    </source>
</evidence>
<dbReference type="AlphaFoldDB" id="A0A840I832"/>
<feature type="domain" description="EF-hand" evidence="2">
    <location>
        <begin position="72"/>
        <end position="95"/>
    </location>
</feature>
<dbReference type="PROSITE" id="PS50222">
    <property type="entry name" value="EF_HAND_2"/>
    <property type="match status" value="1"/>
</dbReference>
<dbReference type="SUPFAM" id="SSF47473">
    <property type="entry name" value="EF-hand"/>
    <property type="match status" value="1"/>
</dbReference>
<dbReference type="PROSITE" id="PS00018">
    <property type="entry name" value="EF_HAND_1"/>
    <property type="match status" value="1"/>
</dbReference>
<evidence type="ECO:0000313" key="4">
    <source>
        <dbReference type="Proteomes" id="UP000563524"/>
    </source>
</evidence>
<evidence type="ECO:0000256" key="1">
    <source>
        <dbReference type="SAM" id="MobiDB-lite"/>
    </source>
</evidence>
<sequence length="138" mass="15133">MNGEFYARPVALLFAGYDQDHDTIVTWPEAEAGIAVGWADAGGQARIAGIAFTEWSERNLGSKGALPGLFSFDRNRDGSVDAEEFAQHLRDEFEALDRNKDEALSRSELVREMAIRTEGPGGGGRGRRQPPGDMPPRR</sequence>
<dbReference type="InterPro" id="IPR002048">
    <property type="entry name" value="EF_hand_dom"/>
</dbReference>
<comment type="caution">
    <text evidence="3">The sequence shown here is derived from an EMBL/GenBank/DDBJ whole genome shotgun (WGS) entry which is preliminary data.</text>
</comment>
<dbReference type="Gene3D" id="1.10.238.10">
    <property type="entry name" value="EF-hand"/>
    <property type="match status" value="1"/>
</dbReference>
<evidence type="ECO:0000259" key="2">
    <source>
        <dbReference type="PROSITE" id="PS50222"/>
    </source>
</evidence>
<dbReference type="GO" id="GO:0005509">
    <property type="term" value="F:calcium ion binding"/>
    <property type="evidence" value="ECO:0007669"/>
    <property type="project" value="InterPro"/>
</dbReference>
<reference evidence="3 4" key="1">
    <citation type="submission" date="2020-08" db="EMBL/GenBank/DDBJ databases">
        <title>Genomic Encyclopedia of Type Strains, Phase IV (KMG-IV): sequencing the most valuable type-strain genomes for metagenomic binning, comparative biology and taxonomic classification.</title>
        <authorList>
            <person name="Goeker M."/>
        </authorList>
    </citation>
    <scope>NUCLEOTIDE SEQUENCE [LARGE SCALE GENOMIC DNA]</scope>
    <source>
        <strain evidence="3 4">DSM 102850</strain>
    </source>
</reference>
<dbReference type="RefSeq" id="WP_183819934.1">
    <property type="nucleotide sequence ID" value="NZ_JACHOB010000012.1"/>
</dbReference>
<proteinExistence type="predicted"/>
<dbReference type="InterPro" id="IPR011992">
    <property type="entry name" value="EF-hand-dom_pair"/>
</dbReference>